<evidence type="ECO:0000313" key="3">
    <source>
        <dbReference type="Proteomes" id="UP001140453"/>
    </source>
</evidence>
<name>A0A9W8YLR8_9PEZI</name>
<dbReference type="AlphaFoldDB" id="A0A9W8YLR8"/>
<proteinExistence type="predicted"/>
<organism evidence="2 3">
    <name type="scientific">Gnomoniopsis smithogilvyi</name>
    <dbReference type="NCBI Taxonomy" id="1191159"/>
    <lineage>
        <taxon>Eukaryota</taxon>
        <taxon>Fungi</taxon>
        <taxon>Dikarya</taxon>
        <taxon>Ascomycota</taxon>
        <taxon>Pezizomycotina</taxon>
        <taxon>Sordariomycetes</taxon>
        <taxon>Sordariomycetidae</taxon>
        <taxon>Diaporthales</taxon>
        <taxon>Gnomoniaceae</taxon>
        <taxon>Gnomoniopsis</taxon>
    </lineage>
</organism>
<evidence type="ECO:0000256" key="1">
    <source>
        <dbReference type="SAM" id="MobiDB-lite"/>
    </source>
</evidence>
<dbReference type="Proteomes" id="UP001140453">
    <property type="component" value="Unassembled WGS sequence"/>
</dbReference>
<feature type="region of interest" description="Disordered" evidence="1">
    <location>
        <begin position="1"/>
        <end position="49"/>
    </location>
</feature>
<keyword evidence="3" id="KW-1185">Reference proteome</keyword>
<gene>
    <name evidence="2" type="ORF">N0V93_008467</name>
</gene>
<protein>
    <submittedName>
        <fullName evidence="2">Uncharacterized protein</fullName>
    </submittedName>
</protein>
<feature type="compositionally biased region" description="Low complexity" evidence="1">
    <location>
        <begin position="1"/>
        <end position="14"/>
    </location>
</feature>
<comment type="caution">
    <text evidence="2">The sequence shown here is derived from an EMBL/GenBank/DDBJ whole genome shotgun (WGS) entry which is preliminary data.</text>
</comment>
<reference evidence="2" key="1">
    <citation type="submission" date="2022-10" db="EMBL/GenBank/DDBJ databases">
        <title>Tapping the CABI collections for fungal endophytes: first genome assemblies for Collariella, Neodidymelliopsis, Ascochyta clinopodiicola, Didymella pomorum, Didymosphaeria variabile, Neocosmospora piperis and Neocucurbitaria cava.</title>
        <authorList>
            <person name="Hill R."/>
        </authorList>
    </citation>
    <scope>NUCLEOTIDE SEQUENCE</scope>
    <source>
        <strain evidence="2">IMI 355082</strain>
    </source>
</reference>
<accession>A0A9W8YLR8</accession>
<evidence type="ECO:0000313" key="2">
    <source>
        <dbReference type="EMBL" id="KAJ4387864.1"/>
    </source>
</evidence>
<dbReference type="EMBL" id="JAPEVB010000005">
    <property type="protein sequence ID" value="KAJ4387864.1"/>
    <property type="molecule type" value="Genomic_DNA"/>
</dbReference>
<dbReference type="OrthoDB" id="10057496at2759"/>
<sequence>MNFFGGPRGGNNPRYGRDTGAPPPDLQTRGGTPCNVPQQNPPPGGYFGQSQSVFNMAFAGMGPFAPGYPPGATQPMIWPSGGTAPSQPPVLDSSFPAVNMTNSTGGVGCEPGYNYFFPSEHTKVHVLKTGDTPPWNLRPQSVLKHYAAHIPVNTTLGALLKGFGACNPDPSKNRIFEVHEGANGKWYKGMCFTGDDAGAMDKTIKSIGWDATRTGLPGGKPVVFVYVTKD</sequence>